<accession>R4L162</accession>
<dbReference type="RefSeq" id="WP_015647664.1">
    <property type="nucleotide sequence ID" value="NC_021210.1"/>
</dbReference>
<dbReference type="GO" id="GO:0016740">
    <property type="term" value="F:transferase activity"/>
    <property type="evidence" value="ECO:0007669"/>
    <property type="project" value="UniProtKB-KW"/>
</dbReference>
<sequence length="228" mass="25674">MVDILYLGYFGSIVRADTDASSDADVLCVLNSKEEVSKVELRQLADPKVIGSRYVDLSIYSYERFKEMWVEGHLFAWHIFFESKPFRGYDEFISGLGTPGEYINAVIDIARLRELLIDVTYSLNKSIVSKVYEAGLIYVAARNIGISASWYSDSGLNFSRLAPCSLKLCGRPITFPVESEAYARLCAARHAAMRGENSPDFDILELRAICDKVLNWSDRVLKEIEALS</sequence>
<keyword evidence="1" id="KW-0614">Plasmid</keyword>
<dbReference type="InterPro" id="IPR043519">
    <property type="entry name" value="NT_sf"/>
</dbReference>
<reference evidence="1" key="1">
    <citation type="journal article" date="2013" name="Plasmid">
        <title>Sequence determination and analysis of three plasmids of Pseudomonas sp. GLE121, a psychrophile isolated from surface ice of Ecology Glacier (Antarctica).</title>
        <authorList>
            <person name="Dziewit L."/>
            <person name="Grzesiak J."/>
            <person name="Ciok A."/>
            <person name="Nieckarz M."/>
            <person name="Zdanowski M.K."/>
            <person name="Bartosik D."/>
        </authorList>
    </citation>
    <scope>NUCLEOTIDE SEQUENCE</scope>
    <source>
        <strain evidence="1">GLE121</strain>
        <plasmid evidence="1">pGLE121P1</plasmid>
    </source>
</reference>
<proteinExistence type="predicted"/>
<dbReference type="AlphaFoldDB" id="R4L162"/>
<geneLocation type="plasmid" evidence="1">
    <name>pGLE121P1</name>
</geneLocation>
<evidence type="ECO:0000313" key="1">
    <source>
        <dbReference type="EMBL" id="AGL12834.1"/>
    </source>
</evidence>
<organism evidence="1">
    <name type="scientific">Pseudomonas sp. GLE121</name>
    <dbReference type="NCBI Taxonomy" id="1329969"/>
    <lineage>
        <taxon>Bacteria</taxon>
        <taxon>Pseudomonadati</taxon>
        <taxon>Pseudomonadota</taxon>
        <taxon>Gammaproteobacteria</taxon>
        <taxon>Pseudomonadales</taxon>
        <taxon>Pseudomonadaceae</taxon>
        <taxon>Pseudomonas</taxon>
    </lineage>
</organism>
<dbReference type="EMBL" id="KC542381">
    <property type="protein sequence ID" value="AGL12834.1"/>
    <property type="molecule type" value="Genomic_DNA"/>
</dbReference>
<protein>
    <submittedName>
        <fullName evidence="1">Putative nucleotidyltransferase</fullName>
    </submittedName>
</protein>
<dbReference type="SUPFAM" id="SSF81301">
    <property type="entry name" value="Nucleotidyltransferase"/>
    <property type="match status" value="1"/>
</dbReference>
<keyword evidence="1" id="KW-0808">Transferase</keyword>
<dbReference type="Gene3D" id="3.30.460.10">
    <property type="entry name" value="Beta Polymerase, domain 2"/>
    <property type="match status" value="1"/>
</dbReference>
<name>R4L162_9PSED</name>